<evidence type="ECO:0000313" key="3">
    <source>
        <dbReference type="Proteomes" id="UP000048926"/>
    </source>
</evidence>
<evidence type="ECO:0008006" key="4">
    <source>
        <dbReference type="Google" id="ProtNLM"/>
    </source>
</evidence>
<keyword evidence="1" id="KW-1133">Transmembrane helix</keyword>
<dbReference type="GeneID" id="68849414"/>
<dbReference type="OrthoDB" id="7677074at2"/>
<keyword evidence="1" id="KW-0812">Transmembrane</keyword>
<name>A0A0M6YFY8_9HYPH</name>
<dbReference type="EMBL" id="CXST01000025">
    <property type="protein sequence ID" value="CTQ47740.1"/>
    <property type="molecule type" value="Genomic_DNA"/>
</dbReference>
<feature type="transmembrane region" description="Helical" evidence="1">
    <location>
        <begin position="129"/>
        <end position="152"/>
    </location>
</feature>
<dbReference type="AlphaFoldDB" id="A0A0M6YFY8"/>
<organism evidence="2 3">
    <name type="scientific">Roseibium aggregatum</name>
    <dbReference type="NCBI Taxonomy" id="187304"/>
    <lineage>
        <taxon>Bacteria</taxon>
        <taxon>Pseudomonadati</taxon>
        <taxon>Pseudomonadota</taxon>
        <taxon>Alphaproteobacteria</taxon>
        <taxon>Hyphomicrobiales</taxon>
        <taxon>Stappiaceae</taxon>
        <taxon>Roseibium</taxon>
    </lineage>
</organism>
<proteinExistence type="predicted"/>
<keyword evidence="3" id="KW-1185">Reference proteome</keyword>
<evidence type="ECO:0000256" key="1">
    <source>
        <dbReference type="SAM" id="Phobius"/>
    </source>
</evidence>
<keyword evidence="1" id="KW-0472">Membrane</keyword>
<dbReference type="Proteomes" id="UP000048926">
    <property type="component" value="Unassembled WGS sequence"/>
</dbReference>
<reference evidence="3" key="1">
    <citation type="submission" date="2015-07" db="EMBL/GenBank/DDBJ databases">
        <authorList>
            <person name="Rodrigo-Torres Lidia"/>
            <person name="Arahal R.David."/>
        </authorList>
    </citation>
    <scope>NUCLEOTIDE SEQUENCE [LARGE SCALE GENOMIC DNA]</scope>
    <source>
        <strain evidence="3">CECT 4801</strain>
    </source>
</reference>
<evidence type="ECO:0000313" key="2">
    <source>
        <dbReference type="EMBL" id="CTQ47740.1"/>
    </source>
</evidence>
<protein>
    <recommendedName>
        <fullName evidence="4">Transcriptional activator TraM</fullName>
    </recommendedName>
</protein>
<gene>
    <name evidence="2" type="ORF">LAL4801_06209</name>
</gene>
<sequence length="153" mass="16820">MSAAAAQKVDAVSVEQWKQMTLDEAIEAAHRETGISFQKDDPVLAVVAILNAFGERLKALMEDERNRVSLQFKNDVSGVNEAIDHKVDDVASTIQKLAGSLGNESIQTVISAVAQHAVESDKIRRSIRWNFMACASLATFNWLAVATFYLILK</sequence>
<accession>A0A0M6YFY8</accession>
<dbReference type="RefSeq" id="WP_006939210.1">
    <property type="nucleotide sequence ID" value="NZ_CXST01000025.1"/>
</dbReference>